<protein>
    <submittedName>
        <fullName evidence="8">Endo-1,4-beta-xylanase 2</fullName>
    </submittedName>
</protein>
<dbReference type="PANTHER" id="PTHR43161:SF9">
    <property type="entry name" value="SORBITOL DEHYDROGENASE"/>
    <property type="match status" value="1"/>
</dbReference>
<dbReference type="GO" id="GO:0008270">
    <property type="term" value="F:zinc ion binding"/>
    <property type="evidence" value="ECO:0007669"/>
    <property type="project" value="InterPro"/>
</dbReference>
<evidence type="ECO:0000256" key="3">
    <source>
        <dbReference type="ARBA" id="ARBA00022723"/>
    </source>
</evidence>
<accession>A0A9P6WPT9</accession>
<evidence type="ECO:0000256" key="1">
    <source>
        <dbReference type="ARBA" id="ARBA00001947"/>
    </source>
</evidence>
<comment type="similarity">
    <text evidence="2 6">Belongs to the zinc-containing alcohol dehydrogenase family.</text>
</comment>
<keyword evidence="4 6" id="KW-0862">Zinc</keyword>
<dbReference type="Pfam" id="PF00107">
    <property type="entry name" value="ADH_zinc_N"/>
    <property type="match status" value="1"/>
</dbReference>
<evidence type="ECO:0000256" key="6">
    <source>
        <dbReference type="RuleBase" id="RU361277"/>
    </source>
</evidence>
<feature type="domain" description="Enoyl reductase (ER)" evidence="7">
    <location>
        <begin position="20"/>
        <end position="356"/>
    </location>
</feature>
<comment type="caution">
    <text evidence="8">The sequence shown here is derived from an EMBL/GenBank/DDBJ whole genome shotgun (WGS) entry which is preliminary data.</text>
</comment>
<comment type="cofactor">
    <cofactor evidence="1 6">
        <name>Zn(2+)</name>
        <dbReference type="ChEBI" id="CHEBI:29105"/>
    </cofactor>
</comment>
<gene>
    <name evidence="8" type="primary">XYL2</name>
    <name evidence="8" type="ORF">C6P40_004809</name>
</gene>
<dbReference type="InterPro" id="IPR045306">
    <property type="entry name" value="SDH-like"/>
</dbReference>
<dbReference type="AlphaFoldDB" id="A0A9P6WPT9"/>
<dbReference type="PROSITE" id="PS00059">
    <property type="entry name" value="ADH_ZINC"/>
    <property type="match status" value="1"/>
</dbReference>
<dbReference type="InterPro" id="IPR013154">
    <property type="entry name" value="ADH-like_N"/>
</dbReference>
<dbReference type="InterPro" id="IPR020843">
    <property type="entry name" value="ER"/>
</dbReference>
<evidence type="ECO:0000256" key="5">
    <source>
        <dbReference type="ARBA" id="ARBA00023002"/>
    </source>
</evidence>
<name>A0A9P6WPT9_9ASCO</name>
<dbReference type="SUPFAM" id="SSF51735">
    <property type="entry name" value="NAD(P)-binding Rossmann-fold domains"/>
    <property type="match status" value="1"/>
</dbReference>
<keyword evidence="9" id="KW-1185">Reference proteome</keyword>
<evidence type="ECO:0000313" key="8">
    <source>
        <dbReference type="EMBL" id="KAG0689603.1"/>
    </source>
</evidence>
<dbReference type="CDD" id="cd05285">
    <property type="entry name" value="sorbitol_DH"/>
    <property type="match status" value="1"/>
</dbReference>
<dbReference type="Gene3D" id="3.40.50.720">
    <property type="entry name" value="NAD(P)-binding Rossmann-like Domain"/>
    <property type="match status" value="1"/>
</dbReference>
<dbReference type="InterPro" id="IPR013149">
    <property type="entry name" value="ADH-like_C"/>
</dbReference>
<keyword evidence="5" id="KW-0560">Oxidoreductase</keyword>
<dbReference type="InterPro" id="IPR036291">
    <property type="entry name" value="NAD(P)-bd_dom_sf"/>
</dbReference>
<evidence type="ECO:0000256" key="4">
    <source>
        <dbReference type="ARBA" id="ARBA00022833"/>
    </source>
</evidence>
<evidence type="ECO:0000259" key="7">
    <source>
        <dbReference type="SMART" id="SM00829"/>
    </source>
</evidence>
<dbReference type="EMBL" id="PUHW01000071">
    <property type="protein sequence ID" value="KAG0689603.1"/>
    <property type="molecule type" value="Genomic_DNA"/>
</dbReference>
<dbReference type="GO" id="GO:0006062">
    <property type="term" value="P:sorbitol catabolic process"/>
    <property type="evidence" value="ECO:0007669"/>
    <property type="project" value="TreeGrafter"/>
</dbReference>
<dbReference type="Proteomes" id="UP000697127">
    <property type="component" value="Unassembled WGS sequence"/>
</dbReference>
<dbReference type="InterPro" id="IPR011032">
    <property type="entry name" value="GroES-like_sf"/>
</dbReference>
<reference evidence="8" key="1">
    <citation type="submission" date="2020-11" db="EMBL/GenBank/DDBJ databases">
        <title>Kefir isolates.</title>
        <authorList>
            <person name="Marcisauskas S."/>
            <person name="Kim Y."/>
            <person name="Blasche S."/>
        </authorList>
    </citation>
    <scope>NUCLEOTIDE SEQUENCE</scope>
    <source>
        <strain evidence="8">Olga-1</strain>
    </source>
</reference>
<dbReference type="InterPro" id="IPR002328">
    <property type="entry name" value="ADH_Zn_CS"/>
</dbReference>
<organism evidence="8 9">
    <name type="scientific">Pichia californica</name>
    <dbReference type="NCBI Taxonomy" id="460514"/>
    <lineage>
        <taxon>Eukaryota</taxon>
        <taxon>Fungi</taxon>
        <taxon>Dikarya</taxon>
        <taxon>Ascomycota</taxon>
        <taxon>Saccharomycotina</taxon>
        <taxon>Pichiomycetes</taxon>
        <taxon>Pichiales</taxon>
        <taxon>Pichiaceae</taxon>
        <taxon>Pichia</taxon>
    </lineage>
</organism>
<dbReference type="SMART" id="SM00829">
    <property type="entry name" value="PKS_ER"/>
    <property type="match status" value="1"/>
</dbReference>
<dbReference type="Pfam" id="PF08240">
    <property type="entry name" value="ADH_N"/>
    <property type="match status" value="1"/>
</dbReference>
<evidence type="ECO:0000313" key="9">
    <source>
        <dbReference type="Proteomes" id="UP000697127"/>
    </source>
</evidence>
<keyword evidence="3 6" id="KW-0479">Metal-binding</keyword>
<dbReference type="PANTHER" id="PTHR43161">
    <property type="entry name" value="SORBITOL DEHYDROGENASE"/>
    <property type="match status" value="1"/>
</dbReference>
<proteinExistence type="inferred from homology"/>
<evidence type="ECO:0000256" key="2">
    <source>
        <dbReference type="ARBA" id="ARBA00008072"/>
    </source>
</evidence>
<dbReference type="SUPFAM" id="SSF50129">
    <property type="entry name" value="GroES-like"/>
    <property type="match status" value="1"/>
</dbReference>
<dbReference type="Gene3D" id="3.90.180.10">
    <property type="entry name" value="Medium-chain alcohol dehydrogenases, catalytic domain"/>
    <property type="match status" value="1"/>
</dbReference>
<sequence length="365" mass="40243">MTLLFELINDNPSVVLQKIGLITYENRPVPIINNPNDVKIAITNTGLCGSDVHYYEHGSCGSFKVEKPMVLGHESSGIIVEIGSKVKTLKVGDRVACEPGVPSRLSYEYKSGNYNLCPHMAFAATPPYDGTLCRYYILPEDFCVKLPDHVSLEEGSLVEPLSVGVHANRLIDVKFGDSMIIFGAGPIGLLCAGVSKAFGCDKILIVDLVDEKLNFALDQNLVTNIFNSKGKTFDDLYKYIKTIWTGDDLPTCGIDATGNKFCTNMCIRSLAKKGRFVQVGMGGDNLDMFPMSAVQEKEITVKGSFRYSVDDYKYAVKLLDGKKINVKPLITHKFTFEQAVEAYEFSKKGKSIKIMIEGPKMGKNI</sequence>
<dbReference type="GO" id="GO:0003939">
    <property type="term" value="F:L-iditol 2-dehydrogenase (NAD+) activity"/>
    <property type="evidence" value="ECO:0007669"/>
    <property type="project" value="TreeGrafter"/>
</dbReference>